<proteinExistence type="predicted"/>
<comment type="caution">
    <text evidence="1">The sequence shown here is derived from an EMBL/GenBank/DDBJ whole genome shotgun (WGS) entry which is preliminary data.</text>
</comment>
<dbReference type="AlphaFoldDB" id="A0A2H0DUL9"/>
<reference evidence="1 2" key="1">
    <citation type="submission" date="2017-09" db="EMBL/GenBank/DDBJ databases">
        <title>Depth-based differentiation of microbial function through sediment-hosted aquifers and enrichment of novel symbionts in the deep terrestrial subsurface.</title>
        <authorList>
            <person name="Probst A.J."/>
            <person name="Ladd B."/>
            <person name="Jarett J.K."/>
            <person name="Geller-Mcgrath D.E."/>
            <person name="Sieber C.M."/>
            <person name="Emerson J.B."/>
            <person name="Anantharaman K."/>
            <person name="Thomas B.C."/>
            <person name="Malmstrom R."/>
            <person name="Stieglmeier M."/>
            <person name="Klingl A."/>
            <person name="Woyke T."/>
            <person name="Ryan C.M."/>
            <person name="Banfield J.F."/>
        </authorList>
    </citation>
    <scope>NUCLEOTIDE SEQUENCE [LARGE SCALE GENOMIC DNA]</scope>
    <source>
        <strain evidence="1">CG22_combo_CG10-13_8_21_14_all_43_12</strain>
    </source>
</reference>
<organism evidence="1 2">
    <name type="scientific">Candidatus Collierbacteria bacterium CG22_combo_CG10-13_8_21_14_all_43_12</name>
    <dbReference type="NCBI Taxonomy" id="1974537"/>
    <lineage>
        <taxon>Bacteria</taxon>
        <taxon>Candidatus Collieribacteriota</taxon>
    </lineage>
</organism>
<name>A0A2H0DUL9_9BACT</name>
<dbReference type="EMBL" id="PCTR01000065">
    <property type="protein sequence ID" value="PIP85855.1"/>
    <property type="molecule type" value="Genomic_DNA"/>
</dbReference>
<sequence>MVDSKEFPEVFGDFTRQIKERGVATYSIEFVKIEYIRSRTESEIKTKLEYFNKIVESVLPIERKLAEENLKLENKDHLIVNHLKSYGMDLDGVSLADLYLGMCLNQYKNLYLLTANHKDFSIYKREFVLPFETRRSVKSYALYKAS</sequence>
<evidence type="ECO:0000313" key="2">
    <source>
        <dbReference type="Proteomes" id="UP000231136"/>
    </source>
</evidence>
<protein>
    <recommendedName>
        <fullName evidence="3">PIN domain-containing protein</fullName>
    </recommendedName>
</protein>
<gene>
    <name evidence="1" type="ORF">COW83_02055</name>
</gene>
<evidence type="ECO:0000313" key="1">
    <source>
        <dbReference type="EMBL" id="PIP85855.1"/>
    </source>
</evidence>
<dbReference type="Proteomes" id="UP000231136">
    <property type="component" value="Unassembled WGS sequence"/>
</dbReference>
<accession>A0A2H0DUL9</accession>
<evidence type="ECO:0008006" key="3">
    <source>
        <dbReference type="Google" id="ProtNLM"/>
    </source>
</evidence>